<evidence type="ECO:0000313" key="9">
    <source>
        <dbReference type="EMBL" id="BCK81341.1"/>
    </source>
</evidence>
<dbReference type="PANTHER" id="PTHR12992">
    <property type="entry name" value="NUDIX HYDROLASE"/>
    <property type="match status" value="1"/>
</dbReference>
<dbReference type="InterPro" id="IPR000086">
    <property type="entry name" value="NUDIX_hydrolase_dom"/>
</dbReference>
<dbReference type="RefSeq" id="WP_228298448.1">
    <property type="nucleotide sequence ID" value="NZ_AP023418.1"/>
</dbReference>
<evidence type="ECO:0000313" key="10">
    <source>
        <dbReference type="Proteomes" id="UP000681035"/>
    </source>
</evidence>
<keyword evidence="6" id="KW-0464">Manganese</keyword>
<dbReference type="GO" id="GO:0010945">
    <property type="term" value="F:coenzyme A diphosphatase activity"/>
    <property type="evidence" value="ECO:0007669"/>
    <property type="project" value="InterPro"/>
</dbReference>
<dbReference type="AlphaFoldDB" id="A0A810Q795"/>
<dbReference type="KEGG" id="vcop:MM50RIKEN_11040"/>
<dbReference type="Proteomes" id="UP000681035">
    <property type="component" value="Chromosome"/>
</dbReference>
<dbReference type="InterPro" id="IPR045121">
    <property type="entry name" value="CoAse"/>
</dbReference>
<comment type="similarity">
    <text evidence="7">Belongs to the Nudix hydrolase family.</text>
</comment>
<sequence>MQAAFSGHVPGLLGATAAYAVLVPVAETAEGLSLLYEVRSPALHHHSGEVCFPGGRMEPGETPEQCALRETWEELGIPPEDIRLLGRADFLHLRSEALMHPVLGQVAPAALERLRLNPAEVRQTFLVSLDWLAAHPPEVYRYPLLPVGAERFPYARVQAPPDYRWTPGQVEVPVYDGLPYPLWGLTARITRHVVQRATEGAE</sequence>
<feature type="domain" description="Nudix hydrolase" evidence="8">
    <location>
        <begin position="12"/>
        <end position="150"/>
    </location>
</feature>
<dbReference type="PRINTS" id="PR00502">
    <property type="entry name" value="NUDIXFAMILY"/>
</dbReference>
<keyword evidence="3" id="KW-0479">Metal-binding</keyword>
<comment type="cofactor">
    <cofactor evidence="2">
        <name>Mg(2+)</name>
        <dbReference type="ChEBI" id="CHEBI:18420"/>
    </cofactor>
</comment>
<name>A0A810Q795_9FIRM</name>
<evidence type="ECO:0000259" key="8">
    <source>
        <dbReference type="PROSITE" id="PS51462"/>
    </source>
</evidence>
<keyword evidence="10" id="KW-1185">Reference proteome</keyword>
<dbReference type="InterPro" id="IPR020476">
    <property type="entry name" value="Nudix_hydrolase"/>
</dbReference>
<dbReference type="SUPFAM" id="SSF55811">
    <property type="entry name" value="Nudix"/>
    <property type="match status" value="1"/>
</dbReference>
<evidence type="ECO:0000256" key="6">
    <source>
        <dbReference type="ARBA" id="ARBA00023211"/>
    </source>
</evidence>
<gene>
    <name evidence="9" type="ORF">MM50RIKEN_11040</name>
</gene>
<keyword evidence="4 7" id="KW-0378">Hydrolase</keyword>
<dbReference type="PROSITE" id="PS51462">
    <property type="entry name" value="NUDIX"/>
    <property type="match status" value="1"/>
</dbReference>
<evidence type="ECO:0000256" key="5">
    <source>
        <dbReference type="ARBA" id="ARBA00022842"/>
    </source>
</evidence>
<dbReference type="Pfam" id="PF00293">
    <property type="entry name" value="NUDIX"/>
    <property type="match status" value="1"/>
</dbReference>
<evidence type="ECO:0000256" key="2">
    <source>
        <dbReference type="ARBA" id="ARBA00001946"/>
    </source>
</evidence>
<dbReference type="EMBL" id="AP023418">
    <property type="protein sequence ID" value="BCK81341.1"/>
    <property type="molecule type" value="Genomic_DNA"/>
</dbReference>
<dbReference type="CDD" id="cd03426">
    <property type="entry name" value="NUDIX_CoAse_Nudt7"/>
    <property type="match status" value="1"/>
</dbReference>
<dbReference type="PANTHER" id="PTHR12992:SF11">
    <property type="entry name" value="MITOCHONDRIAL COENZYME A DIPHOSPHATASE NUDT8"/>
    <property type="match status" value="1"/>
</dbReference>
<protein>
    <submittedName>
        <fullName evidence="9">Coenzyme A pyrophosphatase</fullName>
    </submittedName>
</protein>
<accession>A0A810Q795</accession>
<evidence type="ECO:0000256" key="7">
    <source>
        <dbReference type="RuleBase" id="RU003476"/>
    </source>
</evidence>
<dbReference type="Gene3D" id="3.90.79.10">
    <property type="entry name" value="Nucleoside Triphosphate Pyrophosphohydrolase"/>
    <property type="match status" value="1"/>
</dbReference>
<dbReference type="InterPro" id="IPR020084">
    <property type="entry name" value="NUDIX_hydrolase_CS"/>
</dbReference>
<evidence type="ECO:0000256" key="3">
    <source>
        <dbReference type="ARBA" id="ARBA00022723"/>
    </source>
</evidence>
<dbReference type="PROSITE" id="PS00893">
    <property type="entry name" value="NUDIX_BOX"/>
    <property type="match status" value="1"/>
</dbReference>
<keyword evidence="5" id="KW-0460">Magnesium</keyword>
<dbReference type="InterPro" id="IPR015797">
    <property type="entry name" value="NUDIX_hydrolase-like_dom_sf"/>
</dbReference>
<evidence type="ECO:0000256" key="1">
    <source>
        <dbReference type="ARBA" id="ARBA00001936"/>
    </source>
</evidence>
<dbReference type="GO" id="GO:0046872">
    <property type="term" value="F:metal ion binding"/>
    <property type="evidence" value="ECO:0007669"/>
    <property type="project" value="UniProtKB-KW"/>
</dbReference>
<organism evidence="9 10">
    <name type="scientific">Vescimonas coprocola</name>
    <dbReference type="NCBI Taxonomy" id="2714355"/>
    <lineage>
        <taxon>Bacteria</taxon>
        <taxon>Bacillati</taxon>
        <taxon>Bacillota</taxon>
        <taxon>Clostridia</taxon>
        <taxon>Eubacteriales</taxon>
        <taxon>Oscillospiraceae</taxon>
        <taxon>Vescimonas</taxon>
    </lineage>
</organism>
<proteinExistence type="inferred from homology"/>
<evidence type="ECO:0000256" key="4">
    <source>
        <dbReference type="ARBA" id="ARBA00022801"/>
    </source>
</evidence>
<comment type="cofactor">
    <cofactor evidence="1">
        <name>Mn(2+)</name>
        <dbReference type="ChEBI" id="CHEBI:29035"/>
    </cofactor>
</comment>
<reference evidence="9" key="1">
    <citation type="submission" date="2020-09" db="EMBL/GenBank/DDBJ databases">
        <title>New species isolated from human feces.</title>
        <authorList>
            <person name="Kitahara M."/>
            <person name="Shigeno Y."/>
            <person name="Shime M."/>
            <person name="Matsumoto Y."/>
            <person name="Nakamura S."/>
            <person name="Motooka D."/>
            <person name="Fukuoka S."/>
            <person name="Nishikawa H."/>
            <person name="Benno Y."/>
        </authorList>
    </citation>
    <scope>NUCLEOTIDE SEQUENCE</scope>
    <source>
        <strain evidence="9">MM50</strain>
    </source>
</reference>